<dbReference type="InterPro" id="IPR003439">
    <property type="entry name" value="ABC_transporter-like_ATP-bd"/>
</dbReference>
<sequence>MSMLQWQGLCLAFPHKTCFSDFTGSLDWGQRIAIVGDNGCGKSSLLRVLAGLQTPSEGHIEREADLRIGYVAQVLDGDAALSGGQRVNQALSRALAGYPDLLLLDEPSNHLDADNRRAMLRMLRHYTGTLVLVTHDSEWMDRLCDRVWIVEDERVEAFGGRYRDYLDERAAQHAALLRSREQLRRDRQATHERLMKEQERASHARQRGETAIRERRWATVKSAAKLGRGNTTAGDNRAELRARREDIQHELARLSPGASVDPAFFLPAGGQRGRGPVVQISDGQFGYGVALAAPIHWVIEAGERWQIAGANGCGKSTLARALAGELALRLGGGWLTPPSMDIGYLDQHYANLPAGRTVLDALRDHAPDWTISALRHHLSRFLFRHDAALDAPVETLSGGERARLSLACIAARTPRLLILDEVSNNLDARSRQQVAEILCAYPGTLLLISHDETLLQQLTGLRRLEM</sequence>
<dbReference type="SMART" id="SM00382">
    <property type="entry name" value="AAA"/>
    <property type="match status" value="2"/>
</dbReference>
<evidence type="ECO:0000313" key="6">
    <source>
        <dbReference type="EMBL" id="TDR82950.1"/>
    </source>
</evidence>
<feature type="domain" description="ABC transporter" evidence="5">
    <location>
        <begin position="4"/>
        <end position="177"/>
    </location>
</feature>
<dbReference type="OrthoDB" id="9762051at2"/>
<dbReference type="AlphaFoldDB" id="A0A4R7BCZ1"/>
<evidence type="ECO:0000259" key="5">
    <source>
        <dbReference type="PROSITE" id="PS50893"/>
    </source>
</evidence>
<keyword evidence="4" id="KW-0067">ATP-binding</keyword>
<dbReference type="SUPFAM" id="SSF52540">
    <property type="entry name" value="P-loop containing nucleoside triphosphate hydrolases"/>
    <property type="match status" value="2"/>
</dbReference>
<evidence type="ECO:0000256" key="1">
    <source>
        <dbReference type="ARBA" id="ARBA00022475"/>
    </source>
</evidence>
<organism evidence="6 7">
    <name type="scientific">Paludibacterium purpuratum</name>
    <dbReference type="NCBI Taxonomy" id="1144873"/>
    <lineage>
        <taxon>Bacteria</taxon>
        <taxon>Pseudomonadati</taxon>
        <taxon>Pseudomonadota</taxon>
        <taxon>Betaproteobacteria</taxon>
        <taxon>Neisseriales</taxon>
        <taxon>Chromobacteriaceae</taxon>
        <taxon>Paludibacterium</taxon>
    </lineage>
</organism>
<dbReference type="GO" id="GO:0005524">
    <property type="term" value="F:ATP binding"/>
    <property type="evidence" value="ECO:0007669"/>
    <property type="project" value="UniProtKB-KW"/>
</dbReference>
<dbReference type="PROSITE" id="PS00211">
    <property type="entry name" value="ABC_TRANSPORTER_1"/>
    <property type="match status" value="1"/>
</dbReference>
<dbReference type="RefSeq" id="WP_133678263.1">
    <property type="nucleotide sequence ID" value="NZ_SNZP01000001.1"/>
</dbReference>
<evidence type="ECO:0000313" key="7">
    <source>
        <dbReference type="Proteomes" id="UP000295611"/>
    </source>
</evidence>
<keyword evidence="3" id="KW-0547">Nucleotide-binding</keyword>
<dbReference type="InterPro" id="IPR050611">
    <property type="entry name" value="ABCF"/>
</dbReference>
<keyword evidence="1" id="KW-0472">Membrane</keyword>
<keyword evidence="2" id="KW-0677">Repeat</keyword>
<comment type="caution">
    <text evidence="6">The sequence shown here is derived from an EMBL/GenBank/DDBJ whole genome shotgun (WGS) entry which is preliminary data.</text>
</comment>
<keyword evidence="1" id="KW-1003">Cell membrane</keyword>
<dbReference type="InterPro" id="IPR003593">
    <property type="entry name" value="AAA+_ATPase"/>
</dbReference>
<protein>
    <submittedName>
        <fullName evidence="6">ABC transporter family protein</fullName>
    </submittedName>
</protein>
<reference evidence="6 7" key="1">
    <citation type="submission" date="2019-03" db="EMBL/GenBank/DDBJ databases">
        <title>Genomic Encyclopedia of Type Strains, Phase III (KMG-III): the genomes of soil and plant-associated and newly described type strains.</title>
        <authorList>
            <person name="Whitman W."/>
        </authorList>
    </citation>
    <scope>NUCLEOTIDE SEQUENCE [LARGE SCALE GENOMIC DNA]</scope>
    <source>
        <strain evidence="6 7">CECT 8976</strain>
    </source>
</reference>
<dbReference type="CDD" id="cd03221">
    <property type="entry name" value="ABCF_EF-3"/>
    <property type="match status" value="1"/>
</dbReference>
<evidence type="ECO:0000256" key="3">
    <source>
        <dbReference type="ARBA" id="ARBA00022741"/>
    </source>
</evidence>
<keyword evidence="7" id="KW-1185">Reference proteome</keyword>
<gene>
    <name evidence="6" type="ORF">DFP86_101344</name>
</gene>
<dbReference type="InterPro" id="IPR027417">
    <property type="entry name" value="P-loop_NTPase"/>
</dbReference>
<dbReference type="PROSITE" id="PS50893">
    <property type="entry name" value="ABC_TRANSPORTER_2"/>
    <property type="match status" value="1"/>
</dbReference>
<dbReference type="EMBL" id="SNZP01000001">
    <property type="protein sequence ID" value="TDR82950.1"/>
    <property type="molecule type" value="Genomic_DNA"/>
</dbReference>
<dbReference type="InterPro" id="IPR017871">
    <property type="entry name" value="ABC_transporter-like_CS"/>
</dbReference>
<accession>A0A4R7BCZ1</accession>
<dbReference type="Gene3D" id="3.40.50.300">
    <property type="entry name" value="P-loop containing nucleotide triphosphate hydrolases"/>
    <property type="match status" value="3"/>
</dbReference>
<evidence type="ECO:0000256" key="4">
    <source>
        <dbReference type="ARBA" id="ARBA00022840"/>
    </source>
</evidence>
<evidence type="ECO:0000256" key="2">
    <source>
        <dbReference type="ARBA" id="ARBA00022737"/>
    </source>
</evidence>
<dbReference type="PANTHER" id="PTHR19211:SF6">
    <property type="entry name" value="BLL7188 PROTEIN"/>
    <property type="match status" value="1"/>
</dbReference>
<dbReference type="GO" id="GO:0016887">
    <property type="term" value="F:ATP hydrolysis activity"/>
    <property type="evidence" value="ECO:0007669"/>
    <property type="project" value="InterPro"/>
</dbReference>
<dbReference type="Proteomes" id="UP000295611">
    <property type="component" value="Unassembled WGS sequence"/>
</dbReference>
<dbReference type="Pfam" id="PF00005">
    <property type="entry name" value="ABC_tran"/>
    <property type="match status" value="2"/>
</dbReference>
<proteinExistence type="predicted"/>
<dbReference type="PANTHER" id="PTHR19211">
    <property type="entry name" value="ATP-BINDING TRANSPORT PROTEIN-RELATED"/>
    <property type="match status" value="1"/>
</dbReference>
<name>A0A4R7BCZ1_9NEIS</name>